<protein>
    <recommendedName>
        <fullName evidence="5">Replication enhancer</fullName>
        <shortName evidence="5">REn</shortName>
    </recommendedName>
</protein>
<dbReference type="EMBL" id="KY905705">
    <property type="protein sequence ID" value="AVJ51936.1"/>
    <property type="molecule type" value="Genomic_DNA"/>
</dbReference>
<comment type="similarity">
    <text evidence="1 5">Belongs to the geminiviridae replication enhancer protein family.</text>
</comment>
<reference evidence="6" key="1">
    <citation type="submission" date="2017-04" db="EMBL/GenBank/DDBJ databases">
        <title>First report of a begomovirus infection in cassava (Manihot esculenta) in Brazil.</title>
        <authorList>
            <person name="Fontenele R.S."/>
            <person name="Abreu E.F.M."/>
            <person name="Lamas N.S."/>
            <person name="Jesus O.N."/>
            <person name="Rosa R.C.C."/>
            <person name="Varsani A."/>
            <person name="Ribeiro S.G."/>
        </authorList>
    </citation>
    <scope>NUCLEOTIDE SEQUENCE</scope>
    <source>
        <strain evidence="6">BR_BA519A</strain>
    </source>
</reference>
<organism evidence="6">
    <name type="scientific">Euphorbia yellow mosaic virus</name>
    <dbReference type="NCBI Taxonomy" id="598494"/>
    <lineage>
        <taxon>Viruses</taxon>
        <taxon>Monodnaviria</taxon>
        <taxon>Shotokuvirae</taxon>
        <taxon>Cressdnaviricota</taxon>
        <taxon>Repensiviricetes</taxon>
        <taxon>Geplafuvirales</taxon>
        <taxon>Geminiviridae</taxon>
        <taxon>Begomovirus</taxon>
        <taxon>Begomovirus euphorbiamusiviflavi</taxon>
    </lineage>
</organism>
<keyword evidence="2 5" id="KW-0945">Host-virus interaction</keyword>
<evidence type="ECO:0000313" key="6">
    <source>
        <dbReference type="EMBL" id="AVJ51936.1"/>
    </source>
</evidence>
<comment type="subunit">
    <text evidence="4 5">Homooligomer. Interacts with the replication-associated protein (REP). Interacts with host proliferating cell nuclear antigen (PCNA). Interacts with host retinoblastoma-related protein 1 (RBR1), and may thereby deregulate the host cell cycle. Oligomerization and interaction with PCNA are necessary for optimal replication enhancement.</text>
</comment>
<evidence type="ECO:0000256" key="5">
    <source>
        <dbReference type="RuleBase" id="RU363029"/>
    </source>
</evidence>
<proteinExistence type="inferred from homology"/>
<dbReference type="InterPro" id="IPR000657">
    <property type="entry name" value="Gemini_AL3"/>
</dbReference>
<dbReference type="GO" id="GO:0016032">
    <property type="term" value="P:viral process"/>
    <property type="evidence" value="ECO:0007669"/>
    <property type="project" value="InterPro"/>
</dbReference>
<evidence type="ECO:0000256" key="4">
    <source>
        <dbReference type="ARBA" id="ARBA00025955"/>
    </source>
</evidence>
<accession>A0A2S0IHR4</accession>
<gene>
    <name evidence="6" type="primary">REn</name>
</gene>
<dbReference type="PRINTS" id="PR00231">
    <property type="entry name" value="GEMCOATAL3"/>
</dbReference>
<dbReference type="Pfam" id="PF01407">
    <property type="entry name" value="Gemini_AL3"/>
    <property type="match status" value="1"/>
</dbReference>
<evidence type="ECO:0000256" key="3">
    <source>
        <dbReference type="ARBA" id="ARBA00025603"/>
    </source>
</evidence>
<evidence type="ECO:0000256" key="1">
    <source>
        <dbReference type="ARBA" id="ARBA00009424"/>
    </source>
</evidence>
<name>A0A2S0IHR4_9GEMI</name>
<evidence type="ECO:0000256" key="2">
    <source>
        <dbReference type="ARBA" id="ARBA00022581"/>
    </source>
</evidence>
<comment type="function">
    <text evidence="3">Increases viral DNA accumulation. Enhances infectivity and symptom expression.</text>
</comment>
<sequence>MIMDLSTGEFITVSQAENSVFIWEVPNPLYFKIIRVEDPMYTSLRIYHIQIRFNYNLRRVLNLRKAFLNFQVWTTSIRASGMTYLSRFRHLVLMYLDQLGVVGLNHVIRAVRFATDRSYVNDVLENHEIKFNFY</sequence>